<proteinExistence type="inferred from homology"/>
<evidence type="ECO:0000256" key="5">
    <source>
        <dbReference type="ARBA" id="ARBA00022496"/>
    </source>
</evidence>
<dbReference type="EMBL" id="MTEJ01000345">
    <property type="protein sequence ID" value="OQX04329.1"/>
    <property type="molecule type" value="Genomic_DNA"/>
</dbReference>
<accession>A0A1Y1QFB5</accession>
<feature type="domain" description="TonB-dependent receptor-like beta-barrel" evidence="17">
    <location>
        <begin position="238"/>
        <end position="671"/>
    </location>
</feature>
<reference evidence="19 20" key="1">
    <citation type="submission" date="2017-01" db="EMBL/GenBank/DDBJ databases">
        <title>Novel large sulfur bacteria in the metagenomes of groundwater-fed chemosynthetic microbial mats in the Lake Huron basin.</title>
        <authorList>
            <person name="Sharrar A.M."/>
            <person name="Flood B.E."/>
            <person name="Bailey J.V."/>
            <person name="Jones D.S."/>
            <person name="Biddanda B."/>
            <person name="Ruberg S.A."/>
            <person name="Marcus D.N."/>
            <person name="Dick G.J."/>
        </authorList>
    </citation>
    <scope>NUCLEOTIDE SEQUENCE [LARGE SCALE GENOMIC DNA]</scope>
    <source>
        <strain evidence="19">A8</strain>
    </source>
</reference>
<feature type="domain" description="TonB-dependent receptor plug" evidence="18">
    <location>
        <begin position="66"/>
        <end position="160"/>
    </location>
</feature>
<dbReference type="Proteomes" id="UP000192491">
    <property type="component" value="Unassembled WGS sequence"/>
</dbReference>
<evidence type="ECO:0000256" key="4">
    <source>
        <dbReference type="ARBA" id="ARBA00022452"/>
    </source>
</evidence>
<dbReference type="InterPro" id="IPR012910">
    <property type="entry name" value="Plug_dom"/>
</dbReference>
<evidence type="ECO:0000256" key="16">
    <source>
        <dbReference type="SAM" id="SignalP"/>
    </source>
</evidence>
<dbReference type="GO" id="GO:0015891">
    <property type="term" value="P:siderophore transport"/>
    <property type="evidence" value="ECO:0007669"/>
    <property type="project" value="InterPro"/>
</dbReference>
<keyword evidence="12" id="KW-0675">Receptor</keyword>
<dbReference type="SUPFAM" id="SSF56935">
    <property type="entry name" value="Porins"/>
    <property type="match status" value="1"/>
</dbReference>
<comment type="caution">
    <text evidence="19">The sequence shown here is derived from an EMBL/GenBank/DDBJ whole genome shotgun (WGS) entry which is preliminary data.</text>
</comment>
<keyword evidence="9" id="KW-0406">Ion transport</keyword>
<dbReference type="GO" id="GO:0015344">
    <property type="term" value="F:siderophore uptake transmembrane transporter activity"/>
    <property type="evidence" value="ECO:0007669"/>
    <property type="project" value="TreeGrafter"/>
</dbReference>
<dbReference type="Gene3D" id="2.170.130.10">
    <property type="entry name" value="TonB-dependent receptor, plug domain"/>
    <property type="match status" value="1"/>
</dbReference>
<dbReference type="PANTHER" id="PTHR32552">
    <property type="entry name" value="FERRICHROME IRON RECEPTOR-RELATED"/>
    <property type="match status" value="1"/>
</dbReference>
<evidence type="ECO:0000256" key="12">
    <source>
        <dbReference type="ARBA" id="ARBA00023170"/>
    </source>
</evidence>
<dbReference type="AlphaFoldDB" id="A0A1Y1QFB5"/>
<gene>
    <name evidence="19" type="ORF">BWK73_36515</name>
</gene>
<dbReference type="PANTHER" id="PTHR32552:SF68">
    <property type="entry name" value="FERRICHROME OUTER MEMBRANE TRANSPORTER_PHAGE RECEPTOR"/>
    <property type="match status" value="1"/>
</dbReference>
<evidence type="ECO:0000256" key="14">
    <source>
        <dbReference type="PROSITE-ProRule" id="PRU01360"/>
    </source>
</evidence>
<dbReference type="InterPro" id="IPR000531">
    <property type="entry name" value="Beta-barrel_TonB"/>
</dbReference>
<keyword evidence="11 14" id="KW-0472">Membrane</keyword>
<evidence type="ECO:0000256" key="8">
    <source>
        <dbReference type="ARBA" id="ARBA00023004"/>
    </source>
</evidence>
<keyword evidence="8" id="KW-0408">Iron</keyword>
<dbReference type="Gene3D" id="2.40.170.20">
    <property type="entry name" value="TonB-dependent receptor, beta-barrel domain"/>
    <property type="match status" value="1"/>
</dbReference>
<evidence type="ECO:0000256" key="1">
    <source>
        <dbReference type="ARBA" id="ARBA00004571"/>
    </source>
</evidence>
<feature type="chain" id="PRO_5012847230" description="TonB-dependent siderophore receptor" evidence="16">
    <location>
        <begin position="23"/>
        <end position="703"/>
    </location>
</feature>
<evidence type="ECO:0000256" key="3">
    <source>
        <dbReference type="ARBA" id="ARBA00022448"/>
    </source>
</evidence>
<evidence type="ECO:0000313" key="20">
    <source>
        <dbReference type="Proteomes" id="UP000192491"/>
    </source>
</evidence>
<evidence type="ECO:0000259" key="17">
    <source>
        <dbReference type="Pfam" id="PF00593"/>
    </source>
</evidence>
<comment type="subcellular location">
    <subcellularLocation>
        <location evidence="1 14">Cell outer membrane</location>
        <topology evidence="1 14">Multi-pass membrane protein</topology>
    </subcellularLocation>
</comment>
<keyword evidence="7 16" id="KW-0732">Signal</keyword>
<evidence type="ECO:0000256" key="10">
    <source>
        <dbReference type="ARBA" id="ARBA00023077"/>
    </source>
</evidence>
<feature type="signal peptide" evidence="16">
    <location>
        <begin position="1"/>
        <end position="22"/>
    </location>
</feature>
<dbReference type="GO" id="GO:0009279">
    <property type="term" value="C:cell outer membrane"/>
    <property type="evidence" value="ECO:0007669"/>
    <property type="project" value="UniProtKB-SubCell"/>
</dbReference>
<dbReference type="InterPro" id="IPR036942">
    <property type="entry name" value="Beta-barrel_TonB_sf"/>
</dbReference>
<dbReference type="CDD" id="cd01347">
    <property type="entry name" value="ligand_gated_channel"/>
    <property type="match status" value="1"/>
</dbReference>
<dbReference type="InterPro" id="IPR010105">
    <property type="entry name" value="TonB_sidphr_rcpt"/>
</dbReference>
<dbReference type="GO" id="GO:0038023">
    <property type="term" value="F:signaling receptor activity"/>
    <property type="evidence" value="ECO:0007669"/>
    <property type="project" value="InterPro"/>
</dbReference>
<dbReference type="Pfam" id="PF07715">
    <property type="entry name" value="Plug"/>
    <property type="match status" value="1"/>
</dbReference>
<evidence type="ECO:0000313" key="19">
    <source>
        <dbReference type="EMBL" id="OQX04329.1"/>
    </source>
</evidence>
<evidence type="ECO:0000256" key="9">
    <source>
        <dbReference type="ARBA" id="ARBA00023065"/>
    </source>
</evidence>
<dbReference type="NCBIfam" id="TIGR01783">
    <property type="entry name" value="TonB-siderophor"/>
    <property type="match status" value="1"/>
</dbReference>
<sequence>MLKRSALCLAVCSAFAPVASFADTPKPDVLDDITVTGNAFEQTTAGDVDGYQALTADSATKTRTPLKKIPQSVQVVPKKLMDDQQVQSVGEALKNVSGVVPNQKLMTPGWETTTVRGFAAEQLQDGSTLYYNMGDRESTVNMERIEVLKGANAVLHGGGSGSPVGGVVNLVSKMPQAEKFGKVGVTVGSHGLVKPSFDINQPLNAKAQLRVTGEYSQSESQVDVIERESYNLNPTLKLTPNDKTTLTLQGKTSRWEGQDYQGLPAEGTLKGTPIDRNLFIGNKDLPNSVSKSDSLAATVDHKLNDTWSVNAKVRSAKGEYDEKAQVFLFPMGGNTWTLHNMRMYDQQKDSSLDANLKGEFKTDKTKTTLVVGAESSKLDDKAIMDYDMMNPTTMADLSNPDFSVPYADPNTAMPWSGLVKNKTSGVYAQAQHSINDRVHLLGGAKLSKVDIDYQDNMGGDDKTSTTKLLPRAGVAVDVNDKATVFASYSEGLRGVPWANYTDAPKPVESKQTEAGVKFALTKQLSGSVAAYQIDRENTNVADPVTMGVTVIPDGAERSKGVDVDVVWQPTPALSVSANYANTDAKLTKAAGAVPAGNKLAGVPEHSGRIWGNYTFKQGQVKGVSLGAGVTAQSGMMLDSSNVDKIGASHTFDAKVGYENKRFETALTVKNLTNEKYFDRINYFSGHVTPGEDRTVYLSTAVKF</sequence>
<dbReference type="InterPro" id="IPR039426">
    <property type="entry name" value="TonB-dep_rcpt-like"/>
</dbReference>
<keyword evidence="10 15" id="KW-0798">TonB box</keyword>
<keyword evidence="5" id="KW-0410">Iron transport</keyword>
<comment type="similarity">
    <text evidence="2 14 15">Belongs to the TonB-dependent receptor family.</text>
</comment>
<evidence type="ECO:0008006" key="21">
    <source>
        <dbReference type="Google" id="ProtNLM"/>
    </source>
</evidence>
<keyword evidence="6 14" id="KW-0812">Transmembrane</keyword>
<keyword evidence="13 14" id="KW-0998">Cell outer membrane</keyword>
<evidence type="ECO:0000256" key="6">
    <source>
        <dbReference type="ARBA" id="ARBA00022692"/>
    </source>
</evidence>
<dbReference type="PROSITE" id="PS52016">
    <property type="entry name" value="TONB_DEPENDENT_REC_3"/>
    <property type="match status" value="1"/>
</dbReference>
<name>A0A1Y1QFB5_9GAMM</name>
<evidence type="ECO:0000256" key="2">
    <source>
        <dbReference type="ARBA" id="ARBA00009810"/>
    </source>
</evidence>
<evidence type="ECO:0000259" key="18">
    <source>
        <dbReference type="Pfam" id="PF07715"/>
    </source>
</evidence>
<protein>
    <recommendedName>
        <fullName evidence="21">TonB-dependent siderophore receptor</fullName>
    </recommendedName>
</protein>
<keyword evidence="3 14" id="KW-0813">Transport</keyword>
<evidence type="ECO:0000256" key="7">
    <source>
        <dbReference type="ARBA" id="ARBA00022729"/>
    </source>
</evidence>
<organism evidence="19 20">
    <name type="scientific">Thiothrix lacustris</name>
    <dbReference type="NCBI Taxonomy" id="525917"/>
    <lineage>
        <taxon>Bacteria</taxon>
        <taxon>Pseudomonadati</taxon>
        <taxon>Pseudomonadota</taxon>
        <taxon>Gammaproteobacteria</taxon>
        <taxon>Thiotrichales</taxon>
        <taxon>Thiotrichaceae</taxon>
        <taxon>Thiothrix</taxon>
    </lineage>
</organism>
<evidence type="ECO:0000256" key="13">
    <source>
        <dbReference type="ARBA" id="ARBA00023237"/>
    </source>
</evidence>
<dbReference type="Pfam" id="PF00593">
    <property type="entry name" value="TonB_dep_Rec_b-barrel"/>
    <property type="match status" value="1"/>
</dbReference>
<keyword evidence="4 14" id="KW-1134">Transmembrane beta strand</keyword>
<evidence type="ECO:0000256" key="11">
    <source>
        <dbReference type="ARBA" id="ARBA00023136"/>
    </source>
</evidence>
<evidence type="ECO:0000256" key="15">
    <source>
        <dbReference type="RuleBase" id="RU003357"/>
    </source>
</evidence>
<dbReference type="InterPro" id="IPR037066">
    <property type="entry name" value="Plug_dom_sf"/>
</dbReference>